<evidence type="ECO:0000313" key="7">
    <source>
        <dbReference type="EMBL" id="NPT42324.1"/>
    </source>
</evidence>
<keyword evidence="3" id="KW-0010">Activator</keyword>
<evidence type="ECO:0000259" key="6">
    <source>
        <dbReference type="PROSITE" id="PS01124"/>
    </source>
</evidence>
<keyword evidence="4" id="KW-0804">Transcription</keyword>
<evidence type="ECO:0000313" key="8">
    <source>
        <dbReference type="Proteomes" id="UP000652198"/>
    </source>
</evidence>
<dbReference type="Pfam" id="PF12833">
    <property type="entry name" value="HTH_18"/>
    <property type="match status" value="1"/>
</dbReference>
<dbReference type="InterPro" id="IPR037923">
    <property type="entry name" value="HTH-like"/>
</dbReference>
<protein>
    <submittedName>
        <fullName evidence="7">Helix-turn-helix domain-containing protein</fullName>
    </submittedName>
</protein>
<dbReference type="PANTHER" id="PTHR46796">
    <property type="entry name" value="HTH-TYPE TRANSCRIPTIONAL ACTIVATOR RHAS-RELATED"/>
    <property type="match status" value="1"/>
</dbReference>
<keyword evidence="2" id="KW-0238">DNA-binding</keyword>
<keyword evidence="8" id="KW-1185">Reference proteome</keyword>
<name>A0ABX2BN18_9BURK</name>
<dbReference type="InterPro" id="IPR020449">
    <property type="entry name" value="Tscrpt_reg_AraC-type_HTH"/>
</dbReference>
<evidence type="ECO:0000256" key="4">
    <source>
        <dbReference type="ARBA" id="ARBA00023163"/>
    </source>
</evidence>
<evidence type="ECO:0000256" key="1">
    <source>
        <dbReference type="ARBA" id="ARBA00023015"/>
    </source>
</evidence>
<dbReference type="SUPFAM" id="SSF51215">
    <property type="entry name" value="Regulatory protein AraC"/>
    <property type="match status" value="1"/>
</dbReference>
<gene>
    <name evidence="7" type="ORF">GNZ12_13585</name>
</gene>
<dbReference type="Proteomes" id="UP000652198">
    <property type="component" value="Unassembled WGS sequence"/>
</dbReference>
<feature type="domain" description="HTH araC/xylS-type" evidence="6">
    <location>
        <begin position="199"/>
        <end position="300"/>
    </location>
</feature>
<reference evidence="7 8" key="1">
    <citation type="submission" date="2019-11" db="EMBL/GenBank/DDBJ databases">
        <title>Metabolism of dissolved organic matter in forest soils.</title>
        <authorList>
            <person name="Cyle K.T."/>
            <person name="Wilhelm R.C."/>
            <person name="Martinez C.E."/>
        </authorList>
    </citation>
    <scope>NUCLEOTIDE SEQUENCE [LARGE SCALE GENOMIC DNA]</scope>
    <source>
        <strain evidence="7 8">1N</strain>
    </source>
</reference>
<dbReference type="InterPro" id="IPR009057">
    <property type="entry name" value="Homeodomain-like_sf"/>
</dbReference>
<dbReference type="InterPro" id="IPR003313">
    <property type="entry name" value="AraC-bd"/>
</dbReference>
<keyword evidence="1" id="KW-0805">Transcription regulation</keyword>
<evidence type="ECO:0000256" key="2">
    <source>
        <dbReference type="ARBA" id="ARBA00023125"/>
    </source>
</evidence>
<proteinExistence type="predicted"/>
<comment type="caution">
    <text evidence="7">The sequence shown here is derived from an EMBL/GenBank/DDBJ whole genome shotgun (WGS) entry which is preliminary data.</text>
</comment>
<dbReference type="InterPro" id="IPR018062">
    <property type="entry name" value="HTH_AraC-typ_CS"/>
</dbReference>
<dbReference type="Gene3D" id="1.10.10.60">
    <property type="entry name" value="Homeodomain-like"/>
    <property type="match status" value="2"/>
</dbReference>
<dbReference type="EMBL" id="WOEY01000056">
    <property type="protein sequence ID" value="NPT42324.1"/>
    <property type="molecule type" value="Genomic_DNA"/>
</dbReference>
<evidence type="ECO:0000256" key="5">
    <source>
        <dbReference type="SAM" id="MobiDB-lite"/>
    </source>
</evidence>
<dbReference type="Pfam" id="PF02311">
    <property type="entry name" value="AraC_binding"/>
    <property type="match status" value="1"/>
</dbReference>
<dbReference type="PROSITE" id="PS00041">
    <property type="entry name" value="HTH_ARAC_FAMILY_1"/>
    <property type="match status" value="1"/>
</dbReference>
<sequence>MVLFARNGRDSGNALKSSGQQEAITMSEPLRIIHGPFGRVALLLLDKSMVLHAHRVSHVIFKEGGPEIQFGVRNREYVLSDKNVLLVNAWEPHFYEHRPQSQSTVLLALYLEPDWLRDVDQRFAYSIHPRFFPSSSALLQGQLSRLHADLLDILTDREGRSLQAVQGLIADMIGELVGISPQGNALSAAGLVGGIAYDIRIRRAIDAMKQVRGIGPDFDDLAQRVGLSRPHFFHLFHKQTGMTPATFSSMLRMDLSIESVSQQETALQNIALNLGFDSPGNFTRFFVRQQGVTPSQYRRSVQYVPGEGPDLV</sequence>
<dbReference type="PANTHER" id="PTHR46796:SF2">
    <property type="entry name" value="TRANSCRIPTIONAL REGULATORY PROTEIN"/>
    <property type="match status" value="1"/>
</dbReference>
<dbReference type="PROSITE" id="PS01124">
    <property type="entry name" value="HTH_ARAC_FAMILY_2"/>
    <property type="match status" value="1"/>
</dbReference>
<dbReference type="InterPro" id="IPR018060">
    <property type="entry name" value="HTH_AraC"/>
</dbReference>
<dbReference type="SUPFAM" id="SSF46689">
    <property type="entry name" value="Homeodomain-like"/>
    <property type="match status" value="2"/>
</dbReference>
<organism evidence="7 8">
    <name type="scientific">Paraburkholderia solitsugae</name>
    <dbReference type="NCBI Taxonomy" id="2675748"/>
    <lineage>
        <taxon>Bacteria</taxon>
        <taxon>Pseudomonadati</taxon>
        <taxon>Pseudomonadota</taxon>
        <taxon>Betaproteobacteria</taxon>
        <taxon>Burkholderiales</taxon>
        <taxon>Burkholderiaceae</taxon>
        <taxon>Paraburkholderia</taxon>
    </lineage>
</organism>
<dbReference type="PRINTS" id="PR00032">
    <property type="entry name" value="HTHARAC"/>
</dbReference>
<accession>A0ABX2BN18</accession>
<evidence type="ECO:0000256" key="3">
    <source>
        <dbReference type="ARBA" id="ARBA00023159"/>
    </source>
</evidence>
<dbReference type="SMART" id="SM00342">
    <property type="entry name" value="HTH_ARAC"/>
    <property type="match status" value="1"/>
</dbReference>
<dbReference type="InterPro" id="IPR050204">
    <property type="entry name" value="AraC_XylS_family_regulators"/>
</dbReference>
<feature type="region of interest" description="Disordered" evidence="5">
    <location>
        <begin position="1"/>
        <end position="20"/>
    </location>
</feature>